<dbReference type="Gene3D" id="1.10.472.10">
    <property type="entry name" value="Cyclin-like"/>
    <property type="match status" value="1"/>
</dbReference>
<feature type="compositionally biased region" description="Low complexity" evidence="1">
    <location>
        <begin position="22"/>
        <end position="37"/>
    </location>
</feature>
<evidence type="ECO:0000313" key="3">
    <source>
        <dbReference type="Proteomes" id="UP001306508"/>
    </source>
</evidence>
<reference evidence="3" key="1">
    <citation type="submission" date="2023-07" db="EMBL/GenBank/DDBJ databases">
        <title>A draft genome of Kazachstania heterogenica Y-27499.</title>
        <authorList>
            <person name="Donic C."/>
            <person name="Kralova J.S."/>
            <person name="Fidel L."/>
            <person name="Ben-Dor S."/>
            <person name="Jung S."/>
        </authorList>
    </citation>
    <scope>NUCLEOTIDE SEQUENCE [LARGE SCALE GENOMIC DNA]</scope>
    <source>
        <strain evidence="3">Y27499</strain>
    </source>
</reference>
<accession>A0AAN7WR23</accession>
<evidence type="ECO:0000256" key="1">
    <source>
        <dbReference type="SAM" id="MobiDB-lite"/>
    </source>
</evidence>
<sequence length="391" mass="44324">MVEAESDSFTDLTGKNGIYLDNNNTNSIGSSESNSFSQEDLQNEAELSKTADTVVRQVDADLEQYTNCISLGREALEGDTSIIITKQATEDTMSSSPSSYASSRNISISHGIQGNTISIERRQSPLAHRQCGIKNDEEKSTIKQDYDYNDEINENEQAATVSMSQINNIINLPTEVLIQMVTALLEKIIQSNDNLAGLHHSYEPLKRSPDDTPLDDYYRSCYNAALSFRGKHIPQISLEQYFHRIQKYCPITNDVYLSLLIYFDRISKKCNNLSKPSYHRNDTDSANNGKEGSMTDKMNKTESNNSQVFVMHSFNIHRLIITAVTVSTKFSSDFFYSNSRYSKVGGISLKEMNYLEVQFLILCDFNLLISIEEFERYATLLYRFWNSLVGV</sequence>
<feature type="region of interest" description="Disordered" evidence="1">
    <location>
        <begin position="1"/>
        <end position="45"/>
    </location>
</feature>
<dbReference type="Pfam" id="PF08613">
    <property type="entry name" value="Cyclin"/>
    <property type="match status" value="2"/>
</dbReference>
<dbReference type="EMBL" id="JAWIZZ010000006">
    <property type="protein sequence ID" value="KAK5782352.1"/>
    <property type="molecule type" value="Genomic_DNA"/>
</dbReference>
<protein>
    <recommendedName>
        <fullName evidence="4">PHO85 cyclin-6</fullName>
    </recommendedName>
</protein>
<keyword evidence="3" id="KW-1185">Reference proteome</keyword>
<gene>
    <name evidence="2" type="ORF">RI543_000288</name>
</gene>
<dbReference type="CDD" id="cd20558">
    <property type="entry name" value="CYCLIN_ScPCL7-like"/>
    <property type="match status" value="1"/>
</dbReference>
<proteinExistence type="predicted"/>
<dbReference type="PANTHER" id="PTHR15615">
    <property type="match status" value="1"/>
</dbReference>
<dbReference type="InterPro" id="IPR013922">
    <property type="entry name" value="Cyclin_PHO80-like"/>
</dbReference>
<evidence type="ECO:0008006" key="4">
    <source>
        <dbReference type="Google" id="ProtNLM"/>
    </source>
</evidence>
<dbReference type="GO" id="GO:0000307">
    <property type="term" value="C:cyclin-dependent protein kinase holoenzyme complex"/>
    <property type="evidence" value="ECO:0007669"/>
    <property type="project" value="UniProtKB-ARBA"/>
</dbReference>
<feature type="region of interest" description="Disordered" evidence="1">
    <location>
        <begin position="276"/>
        <end position="298"/>
    </location>
</feature>
<dbReference type="GO" id="GO:0016538">
    <property type="term" value="F:cyclin-dependent protein serine/threonine kinase regulator activity"/>
    <property type="evidence" value="ECO:0007669"/>
    <property type="project" value="TreeGrafter"/>
</dbReference>
<dbReference type="GO" id="GO:0005634">
    <property type="term" value="C:nucleus"/>
    <property type="evidence" value="ECO:0007669"/>
    <property type="project" value="TreeGrafter"/>
</dbReference>
<comment type="caution">
    <text evidence="2">The sequence shown here is derived from an EMBL/GenBank/DDBJ whole genome shotgun (WGS) entry which is preliminary data.</text>
</comment>
<organism evidence="2 3">
    <name type="scientific">Arxiozyma heterogenica</name>
    <dbReference type="NCBI Taxonomy" id="278026"/>
    <lineage>
        <taxon>Eukaryota</taxon>
        <taxon>Fungi</taxon>
        <taxon>Dikarya</taxon>
        <taxon>Ascomycota</taxon>
        <taxon>Saccharomycotina</taxon>
        <taxon>Saccharomycetes</taxon>
        <taxon>Saccharomycetales</taxon>
        <taxon>Saccharomycetaceae</taxon>
        <taxon>Arxiozyma</taxon>
    </lineage>
</organism>
<dbReference type="Proteomes" id="UP001306508">
    <property type="component" value="Unassembled WGS sequence"/>
</dbReference>
<dbReference type="AlphaFoldDB" id="A0AAN7WR23"/>
<name>A0AAN7WR23_9SACH</name>
<dbReference type="GO" id="GO:0019901">
    <property type="term" value="F:protein kinase binding"/>
    <property type="evidence" value="ECO:0007669"/>
    <property type="project" value="InterPro"/>
</dbReference>
<evidence type="ECO:0000313" key="2">
    <source>
        <dbReference type="EMBL" id="KAK5782352.1"/>
    </source>
</evidence>
<dbReference type="PANTHER" id="PTHR15615:SF94">
    <property type="entry name" value="PHO85 CYCLIN-6-RELATED"/>
    <property type="match status" value="1"/>
</dbReference>